<keyword evidence="2" id="KW-1185">Reference proteome</keyword>
<evidence type="ECO:0000313" key="2">
    <source>
        <dbReference type="Proteomes" id="UP000324222"/>
    </source>
</evidence>
<dbReference type="AlphaFoldDB" id="A0A5B7INH2"/>
<evidence type="ECO:0000313" key="1">
    <source>
        <dbReference type="EMBL" id="MPC83963.1"/>
    </source>
</evidence>
<sequence length="108" mass="11830">MSAVPAGQSRPAVYRNKNIHQRSTLIKTSTIIPHYSRRTLATISWHNSTINTLLVATIPPLITPVNASNFSSWDNKRYAFLATAGLINKGTPLRAGGLRGSPTCGWER</sequence>
<proteinExistence type="predicted"/>
<protein>
    <submittedName>
        <fullName evidence="1">Uncharacterized protein</fullName>
    </submittedName>
</protein>
<accession>A0A5B7INH2</accession>
<dbReference type="Proteomes" id="UP000324222">
    <property type="component" value="Unassembled WGS sequence"/>
</dbReference>
<comment type="caution">
    <text evidence="1">The sequence shown here is derived from an EMBL/GenBank/DDBJ whole genome shotgun (WGS) entry which is preliminary data.</text>
</comment>
<name>A0A5B7INH2_PORTR</name>
<organism evidence="1 2">
    <name type="scientific">Portunus trituberculatus</name>
    <name type="common">Swimming crab</name>
    <name type="synonym">Neptunus trituberculatus</name>
    <dbReference type="NCBI Taxonomy" id="210409"/>
    <lineage>
        <taxon>Eukaryota</taxon>
        <taxon>Metazoa</taxon>
        <taxon>Ecdysozoa</taxon>
        <taxon>Arthropoda</taxon>
        <taxon>Crustacea</taxon>
        <taxon>Multicrustacea</taxon>
        <taxon>Malacostraca</taxon>
        <taxon>Eumalacostraca</taxon>
        <taxon>Eucarida</taxon>
        <taxon>Decapoda</taxon>
        <taxon>Pleocyemata</taxon>
        <taxon>Brachyura</taxon>
        <taxon>Eubrachyura</taxon>
        <taxon>Portunoidea</taxon>
        <taxon>Portunidae</taxon>
        <taxon>Portuninae</taxon>
        <taxon>Portunus</taxon>
    </lineage>
</organism>
<dbReference type="EMBL" id="VSRR010064027">
    <property type="protein sequence ID" value="MPC83963.1"/>
    <property type="molecule type" value="Genomic_DNA"/>
</dbReference>
<gene>
    <name evidence="1" type="ORF">E2C01_078686</name>
</gene>
<reference evidence="1 2" key="1">
    <citation type="submission" date="2019-05" db="EMBL/GenBank/DDBJ databases">
        <title>Another draft genome of Portunus trituberculatus and its Hox gene families provides insights of decapod evolution.</title>
        <authorList>
            <person name="Jeong J.-H."/>
            <person name="Song I."/>
            <person name="Kim S."/>
            <person name="Choi T."/>
            <person name="Kim D."/>
            <person name="Ryu S."/>
            <person name="Kim W."/>
        </authorList>
    </citation>
    <scope>NUCLEOTIDE SEQUENCE [LARGE SCALE GENOMIC DNA]</scope>
    <source>
        <tissue evidence="1">Muscle</tissue>
    </source>
</reference>